<dbReference type="EMBL" id="OW152821">
    <property type="protein sequence ID" value="CAH2076368.1"/>
    <property type="molecule type" value="Genomic_DNA"/>
</dbReference>
<keyword evidence="3" id="KW-1185">Reference proteome</keyword>
<dbReference type="Proteomes" id="UP000837857">
    <property type="component" value="Chromosome 9"/>
</dbReference>
<evidence type="ECO:0000313" key="3">
    <source>
        <dbReference type="Proteomes" id="UP000837857"/>
    </source>
</evidence>
<protein>
    <submittedName>
        <fullName evidence="2">Uncharacterized protein</fullName>
    </submittedName>
</protein>
<accession>A0ABN8J8W2</accession>
<proteinExistence type="predicted"/>
<reference evidence="2" key="1">
    <citation type="submission" date="2022-03" db="EMBL/GenBank/DDBJ databases">
        <authorList>
            <person name="Martin H S."/>
        </authorList>
    </citation>
    <scope>NUCLEOTIDE SEQUENCE</scope>
</reference>
<evidence type="ECO:0000313" key="2">
    <source>
        <dbReference type="EMBL" id="CAH2076368.1"/>
    </source>
</evidence>
<name>A0ABN8J8W2_9NEOP</name>
<sequence>MTAQRSPATAVNKLRGRDRLSEKSSTHALWRRPVPAPLAAAYPRPPSRVAPLASKEFQKCNFLPGGDRGVTSVRQTVTFIHKYLMQSGGGGVNAAEEFNNGRDRTGTIAAPPEPYQLL</sequence>
<organism evidence="2 3">
    <name type="scientific">Iphiclides podalirius</name>
    <name type="common">scarce swallowtail</name>
    <dbReference type="NCBI Taxonomy" id="110791"/>
    <lineage>
        <taxon>Eukaryota</taxon>
        <taxon>Metazoa</taxon>
        <taxon>Ecdysozoa</taxon>
        <taxon>Arthropoda</taxon>
        <taxon>Hexapoda</taxon>
        <taxon>Insecta</taxon>
        <taxon>Pterygota</taxon>
        <taxon>Neoptera</taxon>
        <taxon>Endopterygota</taxon>
        <taxon>Lepidoptera</taxon>
        <taxon>Glossata</taxon>
        <taxon>Ditrysia</taxon>
        <taxon>Papilionoidea</taxon>
        <taxon>Papilionidae</taxon>
        <taxon>Papilioninae</taxon>
        <taxon>Iphiclides</taxon>
    </lineage>
</organism>
<feature type="region of interest" description="Disordered" evidence="1">
    <location>
        <begin position="94"/>
        <end position="118"/>
    </location>
</feature>
<feature type="compositionally biased region" description="Basic and acidic residues" evidence="1">
    <location>
        <begin position="15"/>
        <end position="25"/>
    </location>
</feature>
<feature type="non-terminal residue" evidence="2">
    <location>
        <position position="118"/>
    </location>
</feature>
<evidence type="ECO:0000256" key="1">
    <source>
        <dbReference type="SAM" id="MobiDB-lite"/>
    </source>
</evidence>
<gene>
    <name evidence="2" type="ORF">IPOD504_LOCUS17254</name>
</gene>
<feature type="region of interest" description="Disordered" evidence="1">
    <location>
        <begin position="1"/>
        <end position="28"/>
    </location>
</feature>